<feature type="transmembrane region" description="Helical" evidence="1">
    <location>
        <begin position="194"/>
        <end position="213"/>
    </location>
</feature>
<dbReference type="EMBL" id="CP023563">
    <property type="protein sequence ID" value="ATG52675.1"/>
    <property type="molecule type" value="Genomic_DNA"/>
</dbReference>
<feature type="transmembrane region" description="Helical" evidence="1">
    <location>
        <begin position="249"/>
        <end position="269"/>
    </location>
</feature>
<protein>
    <submittedName>
        <fullName evidence="2">Uncharacterized protein</fullName>
    </submittedName>
</protein>
<evidence type="ECO:0000313" key="2">
    <source>
        <dbReference type="EMBL" id="ATG52675.1"/>
    </source>
</evidence>
<dbReference type="OrthoDB" id="4792563at2"/>
<gene>
    <name evidence="2" type="ORF">CFK38_14925</name>
</gene>
<dbReference type="KEGG" id="brz:CFK38_14925"/>
<name>A0A291GR21_9MICO</name>
<dbReference type="Proteomes" id="UP000218165">
    <property type="component" value="Chromosome"/>
</dbReference>
<organism evidence="2 3">
    <name type="scientific">Brachybacterium vulturis</name>
    <dbReference type="NCBI Taxonomy" id="2017484"/>
    <lineage>
        <taxon>Bacteria</taxon>
        <taxon>Bacillati</taxon>
        <taxon>Actinomycetota</taxon>
        <taxon>Actinomycetes</taxon>
        <taxon>Micrococcales</taxon>
        <taxon>Dermabacteraceae</taxon>
        <taxon>Brachybacterium</taxon>
    </lineage>
</organism>
<accession>A0A291GR21</accession>
<keyword evidence="1" id="KW-0472">Membrane</keyword>
<keyword evidence="3" id="KW-1185">Reference proteome</keyword>
<proteinExistence type="predicted"/>
<dbReference type="RefSeq" id="WP_096803785.1">
    <property type="nucleotide sequence ID" value="NZ_CP023563.1"/>
</dbReference>
<dbReference type="AlphaFoldDB" id="A0A291GR21"/>
<evidence type="ECO:0000313" key="3">
    <source>
        <dbReference type="Proteomes" id="UP000218165"/>
    </source>
</evidence>
<keyword evidence="1" id="KW-1133">Transmembrane helix</keyword>
<keyword evidence="1" id="KW-0812">Transmembrane</keyword>
<evidence type="ECO:0000256" key="1">
    <source>
        <dbReference type="SAM" id="Phobius"/>
    </source>
</evidence>
<feature type="transmembrane region" description="Helical" evidence="1">
    <location>
        <begin position="169"/>
        <end position="187"/>
    </location>
</feature>
<reference evidence="3" key="1">
    <citation type="submission" date="2017-09" db="EMBL/GenBank/DDBJ databases">
        <title>Brachybacterium sp. VM2412.</title>
        <authorList>
            <person name="Tak E.J."/>
            <person name="Bae J.-W."/>
        </authorList>
    </citation>
    <scope>NUCLEOTIDE SEQUENCE [LARGE SCALE GENOMIC DNA]</scope>
    <source>
        <strain evidence="3">VM2412</strain>
    </source>
</reference>
<sequence length="272" mass="28928">MSTARDLLALVLLLGATVLGALWLPATWIHDNVVDEDGFLAITVPLAEDPEFQRLLSDSAVEEILGGDRVPGWLQQRLTPLAEEQAEKLTDTDVYGTLWGASMAELHHALFTPGASELDVDLAPAIDRILTPVEEKLPIDIPRPEDATVTLATIPDVPLLTALSAVTPWAHWAGPAALVLLVLALLLGAHRRTLLVVAGLGGILAGAAVWWLGTRIETVVPDAVDQATFLGPIVLEFESRFQTAMTPQGVILLGAGALVTAVGVVLMGLHRR</sequence>